<keyword evidence="1" id="KW-1133">Transmembrane helix</keyword>
<dbReference type="RefSeq" id="WP_243513381.1">
    <property type="nucleotide sequence ID" value="NZ_CP094534.1"/>
</dbReference>
<dbReference type="Proteomes" id="UP000831390">
    <property type="component" value="Chromosome"/>
</dbReference>
<keyword evidence="3" id="KW-1185">Reference proteome</keyword>
<reference evidence="2 3" key="1">
    <citation type="submission" date="2022-03" db="EMBL/GenBank/DDBJ databases">
        <title>Hymenobactersp. isolated from the air.</title>
        <authorList>
            <person name="Won M."/>
            <person name="Kwon S.-W."/>
        </authorList>
    </citation>
    <scope>NUCLEOTIDE SEQUENCE [LARGE SCALE GENOMIC DNA]</scope>
    <source>
        <strain evidence="2 3">KACC 22596</strain>
    </source>
</reference>
<keyword evidence="1" id="KW-0472">Membrane</keyword>
<gene>
    <name evidence="2" type="ORF">MTP16_20760</name>
</gene>
<accession>A0ABY4B5G2</accession>
<feature type="transmembrane region" description="Helical" evidence="1">
    <location>
        <begin position="80"/>
        <end position="103"/>
    </location>
</feature>
<evidence type="ECO:0000256" key="1">
    <source>
        <dbReference type="SAM" id="Phobius"/>
    </source>
</evidence>
<protein>
    <submittedName>
        <fullName evidence="2">Uncharacterized protein</fullName>
    </submittedName>
</protein>
<keyword evidence="1" id="KW-0812">Transmembrane</keyword>
<organism evidence="2 3">
    <name type="scientific">Hymenobacter monticola</name>
    <dbReference type="NCBI Taxonomy" id="1705399"/>
    <lineage>
        <taxon>Bacteria</taxon>
        <taxon>Pseudomonadati</taxon>
        <taxon>Bacteroidota</taxon>
        <taxon>Cytophagia</taxon>
        <taxon>Cytophagales</taxon>
        <taxon>Hymenobacteraceae</taxon>
        <taxon>Hymenobacter</taxon>
    </lineage>
</organism>
<evidence type="ECO:0000313" key="3">
    <source>
        <dbReference type="Proteomes" id="UP000831390"/>
    </source>
</evidence>
<sequence length="115" mass="12894">MNVKRSRGISHVLSVPLEQCHKMVLSIRIKHIIVWVLLAVFNILVYAALGVALMSYDDNHDDSQSDYGSWGSMASFDKSVSVLLIAWNIINLLALAYIIFSIYKKLTSSPRINAN</sequence>
<proteinExistence type="predicted"/>
<dbReference type="EMBL" id="CP094534">
    <property type="protein sequence ID" value="UOE33542.1"/>
    <property type="molecule type" value="Genomic_DNA"/>
</dbReference>
<evidence type="ECO:0000313" key="2">
    <source>
        <dbReference type="EMBL" id="UOE33542.1"/>
    </source>
</evidence>
<name>A0ABY4B5G2_9BACT</name>
<feature type="transmembrane region" description="Helical" evidence="1">
    <location>
        <begin position="32"/>
        <end position="56"/>
    </location>
</feature>